<name>A0A232EJG0_9HYME</name>
<comment type="caution">
    <text evidence="2">The sequence shown here is derived from an EMBL/GenBank/DDBJ whole genome shotgun (WGS) entry which is preliminary data.</text>
</comment>
<reference evidence="2 3" key="1">
    <citation type="journal article" date="2017" name="Curr. Biol.">
        <title>The Evolution of Venom by Co-option of Single-Copy Genes.</title>
        <authorList>
            <person name="Martinson E.O."/>
            <person name="Mrinalini"/>
            <person name="Kelkar Y.D."/>
            <person name="Chang C.H."/>
            <person name="Werren J.H."/>
        </authorList>
    </citation>
    <scope>NUCLEOTIDE SEQUENCE [LARGE SCALE GENOMIC DNA]</scope>
    <source>
        <strain evidence="2 3">Alberta</strain>
        <tissue evidence="2">Whole body</tissue>
    </source>
</reference>
<dbReference type="EMBL" id="NNAY01004047">
    <property type="protein sequence ID" value="OXU18441.1"/>
    <property type="molecule type" value="Genomic_DNA"/>
</dbReference>
<sequence length="106" mass="11782">MSSSLSTLTTRRARKITYTGLDEPDAGRRPVQPTPSSRRATLVKLTTWYRFSRKPTRSSIPNCSSWPTEVVVSVDTEVKIEAETDGDRRLRAGKKNEACREVAAAA</sequence>
<keyword evidence="3" id="KW-1185">Reference proteome</keyword>
<gene>
    <name evidence="2" type="ORF">TSAR_012098</name>
</gene>
<feature type="region of interest" description="Disordered" evidence="1">
    <location>
        <begin position="1"/>
        <end position="38"/>
    </location>
</feature>
<protein>
    <submittedName>
        <fullName evidence="2">Uncharacterized protein</fullName>
    </submittedName>
</protein>
<proteinExistence type="predicted"/>
<organism evidence="2 3">
    <name type="scientific">Trichomalopsis sarcophagae</name>
    <dbReference type="NCBI Taxonomy" id="543379"/>
    <lineage>
        <taxon>Eukaryota</taxon>
        <taxon>Metazoa</taxon>
        <taxon>Ecdysozoa</taxon>
        <taxon>Arthropoda</taxon>
        <taxon>Hexapoda</taxon>
        <taxon>Insecta</taxon>
        <taxon>Pterygota</taxon>
        <taxon>Neoptera</taxon>
        <taxon>Endopterygota</taxon>
        <taxon>Hymenoptera</taxon>
        <taxon>Apocrita</taxon>
        <taxon>Proctotrupomorpha</taxon>
        <taxon>Chalcidoidea</taxon>
        <taxon>Pteromalidae</taxon>
        <taxon>Pteromalinae</taxon>
        <taxon>Trichomalopsis</taxon>
    </lineage>
</organism>
<dbReference type="AlphaFoldDB" id="A0A232EJG0"/>
<feature type="compositionally biased region" description="Low complexity" evidence="1">
    <location>
        <begin position="1"/>
        <end position="10"/>
    </location>
</feature>
<evidence type="ECO:0000313" key="2">
    <source>
        <dbReference type="EMBL" id="OXU18441.1"/>
    </source>
</evidence>
<dbReference type="Proteomes" id="UP000215335">
    <property type="component" value="Unassembled WGS sequence"/>
</dbReference>
<accession>A0A232EJG0</accession>
<evidence type="ECO:0000313" key="3">
    <source>
        <dbReference type="Proteomes" id="UP000215335"/>
    </source>
</evidence>
<evidence type="ECO:0000256" key="1">
    <source>
        <dbReference type="SAM" id="MobiDB-lite"/>
    </source>
</evidence>